<dbReference type="AlphaFoldDB" id="A0A4D6N622"/>
<feature type="transmembrane region" description="Helical" evidence="1">
    <location>
        <begin position="57"/>
        <end position="78"/>
    </location>
</feature>
<reference evidence="2 3" key="1">
    <citation type="submission" date="2019-04" db="EMBL/GenBank/DDBJ databases">
        <title>An improved genome assembly and genetic linkage map for asparagus bean, Vigna unguiculata ssp. sesquipedialis.</title>
        <authorList>
            <person name="Xia Q."/>
            <person name="Zhang R."/>
            <person name="Dong Y."/>
        </authorList>
    </citation>
    <scope>NUCLEOTIDE SEQUENCE [LARGE SCALE GENOMIC DNA]</scope>
    <source>
        <tissue evidence="2">Leaf</tissue>
    </source>
</reference>
<proteinExistence type="predicted"/>
<feature type="transmembrane region" description="Helical" evidence="1">
    <location>
        <begin position="21"/>
        <end position="45"/>
    </location>
</feature>
<protein>
    <submittedName>
        <fullName evidence="2">Uncharacterized protein</fullName>
    </submittedName>
</protein>
<sequence length="125" mass="13786">MQSHKLSFVLLSLEGDAHGGLMVCASGAICYGVLDILFAGCLKVVDVLHDVGADLMVFAFSSLVARCSVMVGVADLWLQSREVQRDGWHCRFVASKVRMFAVFFKQELLRGTGEIPLGRQPFNFF</sequence>
<keyword evidence="1" id="KW-0472">Membrane</keyword>
<evidence type="ECO:0000313" key="2">
    <source>
        <dbReference type="EMBL" id="QCE08321.1"/>
    </source>
</evidence>
<evidence type="ECO:0000313" key="3">
    <source>
        <dbReference type="Proteomes" id="UP000501690"/>
    </source>
</evidence>
<name>A0A4D6N622_VIGUN</name>
<keyword evidence="1" id="KW-0812">Transmembrane</keyword>
<accession>A0A4D6N622</accession>
<keyword evidence="3" id="KW-1185">Reference proteome</keyword>
<gene>
    <name evidence="2" type="ORF">DEO72_LG9g3350</name>
</gene>
<organism evidence="2 3">
    <name type="scientific">Vigna unguiculata</name>
    <name type="common">Cowpea</name>
    <dbReference type="NCBI Taxonomy" id="3917"/>
    <lineage>
        <taxon>Eukaryota</taxon>
        <taxon>Viridiplantae</taxon>
        <taxon>Streptophyta</taxon>
        <taxon>Embryophyta</taxon>
        <taxon>Tracheophyta</taxon>
        <taxon>Spermatophyta</taxon>
        <taxon>Magnoliopsida</taxon>
        <taxon>eudicotyledons</taxon>
        <taxon>Gunneridae</taxon>
        <taxon>Pentapetalae</taxon>
        <taxon>rosids</taxon>
        <taxon>fabids</taxon>
        <taxon>Fabales</taxon>
        <taxon>Fabaceae</taxon>
        <taxon>Papilionoideae</taxon>
        <taxon>50 kb inversion clade</taxon>
        <taxon>NPAAA clade</taxon>
        <taxon>indigoferoid/millettioid clade</taxon>
        <taxon>Phaseoleae</taxon>
        <taxon>Vigna</taxon>
    </lineage>
</organism>
<evidence type="ECO:0000256" key="1">
    <source>
        <dbReference type="SAM" id="Phobius"/>
    </source>
</evidence>
<keyword evidence="1" id="KW-1133">Transmembrane helix</keyword>
<dbReference type="EMBL" id="CP039353">
    <property type="protein sequence ID" value="QCE08321.1"/>
    <property type="molecule type" value="Genomic_DNA"/>
</dbReference>
<dbReference type="Proteomes" id="UP000501690">
    <property type="component" value="Linkage Group LG9"/>
</dbReference>